<dbReference type="InterPro" id="IPR009799">
    <property type="entry name" value="EthD_dom"/>
</dbReference>
<dbReference type="GO" id="GO:0016491">
    <property type="term" value="F:oxidoreductase activity"/>
    <property type="evidence" value="ECO:0007669"/>
    <property type="project" value="InterPro"/>
</dbReference>
<dbReference type="Gene3D" id="3.30.70.100">
    <property type="match status" value="1"/>
</dbReference>
<organism evidence="3 4">
    <name type="scientific">Aspergillus puulaauensis</name>
    <dbReference type="NCBI Taxonomy" id="1220207"/>
    <lineage>
        <taxon>Eukaryota</taxon>
        <taxon>Fungi</taxon>
        <taxon>Dikarya</taxon>
        <taxon>Ascomycota</taxon>
        <taxon>Pezizomycotina</taxon>
        <taxon>Eurotiomycetes</taxon>
        <taxon>Eurotiomycetidae</taxon>
        <taxon>Eurotiales</taxon>
        <taxon>Aspergillaceae</taxon>
        <taxon>Aspergillus</taxon>
    </lineage>
</organism>
<dbReference type="RefSeq" id="XP_041549416.1">
    <property type="nucleotide sequence ID" value="XM_041701485.1"/>
</dbReference>
<name>A0A7R7X9A7_9EURO</name>
<proteinExistence type="inferred from homology"/>
<dbReference type="Pfam" id="PF07110">
    <property type="entry name" value="EthD"/>
    <property type="match status" value="1"/>
</dbReference>
<dbReference type="GeneID" id="64967227"/>
<dbReference type="Proteomes" id="UP000654913">
    <property type="component" value="Chromosome 1"/>
</dbReference>
<dbReference type="OrthoDB" id="3454835at2759"/>
<reference evidence="3" key="2">
    <citation type="submission" date="2021-02" db="EMBL/GenBank/DDBJ databases">
        <title>Aspergillus puulaauensis MK2 genome sequence.</title>
        <authorList>
            <person name="Futagami T."/>
            <person name="Mori K."/>
            <person name="Kadooka C."/>
            <person name="Tanaka T."/>
        </authorList>
    </citation>
    <scope>NUCLEOTIDE SEQUENCE</scope>
    <source>
        <strain evidence="3">MK2</strain>
    </source>
</reference>
<keyword evidence="4" id="KW-1185">Reference proteome</keyword>
<reference evidence="3" key="1">
    <citation type="submission" date="2021-01" db="EMBL/GenBank/DDBJ databases">
        <authorList>
            <consortium name="Aspergillus puulaauensis MK2 genome sequencing consortium"/>
            <person name="Kazuki M."/>
            <person name="Futagami T."/>
        </authorList>
    </citation>
    <scope>NUCLEOTIDE SEQUENCE</scope>
    <source>
        <strain evidence="3">MK2</strain>
    </source>
</reference>
<comment type="similarity">
    <text evidence="1">Belongs to the tpcK family.</text>
</comment>
<feature type="domain" description="EthD" evidence="2">
    <location>
        <begin position="30"/>
        <end position="125"/>
    </location>
</feature>
<protein>
    <recommendedName>
        <fullName evidence="2">EthD domain-containing protein</fullName>
    </recommendedName>
</protein>
<sequence length="145" mass="16496">MAASSSQKDILLPRPTSPLIRVSCFFRKDPSISQAEFDTYWRDTHGTLVVASKIYRDTRIQGYTQVHNARELTKEAAKMGLSVLDFEWDACSEMYFHSWEDYRQFAASDEMRDVLGPDGARMMGPDKTVRAIVALVDPVSREQAL</sequence>
<dbReference type="InterPro" id="IPR011008">
    <property type="entry name" value="Dimeric_a/b-barrel"/>
</dbReference>
<evidence type="ECO:0000313" key="4">
    <source>
        <dbReference type="Proteomes" id="UP000654913"/>
    </source>
</evidence>
<accession>A0A7R7X9A7</accession>
<dbReference type="KEGG" id="apuu:APUU_10050A"/>
<evidence type="ECO:0000259" key="2">
    <source>
        <dbReference type="Pfam" id="PF07110"/>
    </source>
</evidence>
<dbReference type="EMBL" id="AP024443">
    <property type="protein sequence ID" value="BCS17222.1"/>
    <property type="molecule type" value="Genomic_DNA"/>
</dbReference>
<evidence type="ECO:0000313" key="3">
    <source>
        <dbReference type="EMBL" id="BCS17222.1"/>
    </source>
</evidence>
<dbReference type="SUPFAM" id="SSF54909">
    <property type="entry name" value="Dimeric alpha+beta barrel"/>
    <property type="match status" value="1"/>
</dbReference>
<dbReference type="AlphaFoldDB" id="A0A7R7X9A7"/>
<evidence type="ECO:0000256" key="1">
    <source>
        <dbReference type="ARBA" id="ARBA00005986"/>
    </source>
</evidence>
<gene>
    <name evidence="3" type="ORF">APUU_10050A</name>
</gene>